<comment type="caution">
    <text evidence="2">The sequence shown here is derived from an EMBL/GenBank/DDBJ whole genome shotgun (WGS) entry which is preliminary data.</text>
</comment>
<name>A0A8G2CNY6_ACIRU</name>
<keyword evidence="3" id="KW-1185">Reference proteome</keyword>
<gene>
    <name evidence="2" type="ORF">SAMN05421828_1461</name>
</gene>
<evidence type="ECO:0000256" key="1">
    <source>
        <dbReference type="SAM" id="MobiDB-lite"/>
    </source>
</evidence>
<dbReference type="EMBL" id="FTNE01000046">
    <property type="protein sequence ID" value="SIR52446.1"/>
    <property type="molecule type" value="Genomic_DNA"/>
</dbReference>
<reference evidence="2 3" key="1">
    <citation type="submission" date="2017-01" db="EMBL/GenBank/DDBJ databases">
        <authorList>
            <person name="Varghese N."/>
            <person name="Submissions S."/>
        </authorList>
    </citation>
    <scope>NUCLEOTIDE SEQUENCE [LARGE SCALE GENOMIC DNA]</scope>
    <source>
        <strain evidence="2 3">ATCC 35905</strain>
    </source>
</reference>
<sequence>MDAKKDTIIEALLEHLIENGAGDIATVFARTFELAMQIERERFLHASHYERNPDRQGYANGYKPKRIDTPVGSI</sequence>
<feature type="non-terminal residue" evidence="2">
    <location>
        <position position="74"/>
    </location>
</feature>
<evidence type="ECO:0000313" key="3">
    <source>
        <dbReference type="Proteomes" id="UP000186308"/>
    </source>
</evidence>
<proteinExistence type="predicted"/>
<evidence type="ECO:0000313" key="2">
    <source>
        <dbReference type="EMBL" id="SIR52446.1"/>
    </source>
</evidence>
<dbReference type="AlphaFoldDB" id="A0A8G2CNY6"/>
<feature type="region of interest" description="Disordered" evidence="1">
    <location>
        <begin position="54"/>
        <end position="74"/>
    </location>
</feature>
<accession>A0A8G2CNY6</accession>
<protein>
    <submittedName>
        <fullName evidence="2">Transposase, Mutator family</fullName>
    </submittedName>
</protein>
<dbReference type="Proteomes" id="UP000186308">
    <property type="component" value="Unassembled WGS sequence"/>
</dbReference>
<organism evidence="2 3">
    <name type="scientific">Acidiphilium rubrum</name>
    <dbReference type="NCBI Taxonomy" id="526"/>
    <lineage>
        <taxon>Bacteria</taxon>
        <taxon>Pseudomonadati</taxon>
        <taxon>Pseudomonadota</taxon>
        <taxon>Alphaproteobacteria</taxon>
        <taxon>Acetobacterales</taxon>
        <taxon>Acidocellaceae</taxon>
        <taxon>Acidiphilium</taxon>
    </lineage>
</organism>